<comment type="similarity">
    <text evidence="2 12">Belongs to the RNA methyltransferase RsmE family.</text>
</comment>
<evidence type="ECO:0000259" key="13">
    <source>
        <dbReference type="Pfam" id="PF04452"/>
    </source>
</evidence>
<evidence type="ECO:0000256" key="6">
    <source>
        <dbReference type="ARBA" id="ARBA00022552"/>
    </source>
</evidence>
<dbReference type="InterPro" id="IPR029026">
    <property type="entry name" value="tRNA_m1G_MTases_N"/>
</dbReference>
<evidence type="ECO:0000256" key="9">
    <source>
        <dbReference type="ARBA" id="ARBA00022691"/>
    </source>
</evidence>
<sequence>MSSKVRLYVDHPLGAGQTVPLDRDQAHYLFGVMRMGAGDGLSLFNGRDGEWHAEVAEAGKRGGSLRAVAQTRPLALPPDLWLLFAPIKKARTDFIVEKAAEMGARRICPVQTDFTNSDRIRQDRLQAHAVEAAEQCGGTFVPSVEGLEKLGALLDRWPAERRLMFCDEARVGQAVPDVAGPSGAQGGAGDGPWAILIGPEGGFSPAERERLHALPQAKVVSLGPRILRADTAAVAAMTLWQLRHGDWQADGEPSGQGPTAPGGRP</sequence>
<evidence type="ECO:0000259" key="14">
    <source>
        <dbReference type="Pfam" id="PF20260"/>
    </source>
</evidence>
<evidence type="ECO:0000256" key="11">
    <source>
        <dbReference type="ARBA" id="ARBA00047944"/>
    </source>
</evidence>
<comment type="catalytic activity">
    <reaction evidence="11 12">
        <text>uridine(1498) in 16S rRNA + S-adenosyl-L-methionine = N(3)-methyluridine(1498) in 16S rRNA + S-adenosyl-L-homocysteine + H(+)</text>
        <dbReference type="Rhea" id="RHEA:42920"/>
        <dbReference type="Rhea" id="RHEA-COMP:10283"/>
        <dbReference type="Rhea" id="RHEA-COMP:10284"/>
        <dbReference type="ChEBI" id="CHEBI:15378"/>
        <dbReference type="ChEBI" id="CHEBI:57856"/>
        <dbReference type="ChEBI" id="CHEBI:59789"/>
        <dbReference type="ChEBI" id="CHEBI:65315"/>
        <dbReference type="ChEBI" id="CHEBI:74502"/>
        <dbReference type="EC" id="2.1.1.193"/>
    </reaction>
</comment>
<dbReference type="InterPro" id="IPR006700">
    <property type="entry name" value="RsmE"/>
</dbReference>
<accession>A0A1U7DHZ1</accession>
<dbReference type="GO" id="GO:0005737">
    <property type="term" value="C:cytoplasm"/>
    <property type="evidence" value="ECO:0007669"/>
    <property type="project" value="UniProtKB-SubCell"/>
</dbReference>
<reference evidence="15 16" key="1">
    <citation type="submission" date="2017-01" db="EMBL/GenBank/DDBJ databases">
        <title>Genomic analysis of Xuhuaishuia manganoxidans DY6-4.</title>
        <authorList>
            <person name="Wang X."/>
        </authorList>
    </citation>
    <scope>NUCLEOTIDE SEQUENCE [LARGE SCALE GENOMIC DNA]</scope>
    <source>
        <strain evidence="15 16">DY6-4</strain>
    </source>
</reference>
<comment type="subcellular location">
    <subcellularLocation>
        <location evidence="1 12">Cytoplasm</location>
    </subcellularLocation>
</comment>
<keyword evidence="16" id="KW-1185">Reference proteome</keyword>
<evidence type="ECO:0000256" key="7">
    <source>
        <dbReference type="ARBA" id="ARBA00022603"/>
    </source>
</evidence>
<dbReference type="AlphaFoldDB" id="A0A1U7DHZ1"/>
<dbReference type="SUPFAM" id="SSF75217">
    <property type="entry name" value="alpha/beta knot"/>
    <property type="match status" value="1"/>
</dbReference>
<dbReference type="CDD" id="cd18084">
    <property type="entry name" value="RsmE-like"/>
    <property type="match status" value="1"/>
</dbReference>
<protein>
    <recommendedName>
        <fullName evidence="4 12">Ribosomal RNA small subunit methyltransferase E</fullName>
        <ecNumber evidence="3 12">2.1.1.193</ecNumber>
    </recommendedName>
</protein>
<dbReference type="EMBL" id="CP019124">
    <property type="protein sequence ID" value="APX89581.1"/>
    <property type="molecule type" value="Genomic_DNA"/>
</dbReference>
<dbReference type="Pfam" id="PF04452">
    <property type="entry name" value="Methyltrans_RNA"/>
    <property type="match status" value="1"/>
</dbReference>
<comment type="function">
    <text evidence="10 12">Specifically methylates the N3 position of the uracil ring of uridine 1498 (m3U1498) in 16S rRNA. Acts on the fully assembled 30S ribosomal subunit.</text>
</comment>
<keyword evidence="8 12" id="KW-0808">Transferase</keyword>
<evidence type="ECO:0000313" key="16">
    <source>
        <dbReference type="Proteomes" id="UP000187266"/>
    </source>
</evidence>
<dbReference type="NCBIfam" id="NF008696">
    <property type="entry name" value="PRK11713.3-5"/>
    <property type="match status" value="1"/>
</dbReference>
<gene>
    <name evidence="15" type="ORF">BV394_07525</name>
</gene>
<keyword evidence="7 12" id="KW-0489">Methyltransferase</keyword>
<evidence type="ECO:0000256" key="4">
    <source>
        <dbReference type="ARBA" id="ARBA00013673"/>
    </source>
</evidence>
<accession>A0A2M9DD95</accession>
<keyword evidence="6 12" id="KW-0698">rRNA processing</keyword>
<evidence type="ECO:0000256" key="5">
    <source>
        <dbReference type="ARBA" id="ARBA00022490"/>
    </source>
</evidence>
<dbReference type="Gene3D" id="2.40.240.20">
    <property type="entry name" value="Hypothetical PUA domain-like, domain 1"/>
    <property type="match status" value="1"/>
</dbReference>
<dbReference type="RefSeq" id="WP_076979604.1">
    <property type="nucleotide sequence ID" value="NZ_CP019124.1"/>
</dbReference>
<name>A0A1U7DHZ1_9RHOB</name>
<dbReference type="GO" id="GO:0070475">
    <property type="term" value="P:rRNA base methylation"/>
    <property type="evidence" value="ECO:0007669"/>
    <property type="project" value="TreeGrafter"/>
</dbReference>
<evidence type="ECO:0000256" key="12">
    <source>
        <dbReference type="PIRNR" id="PIRNR015601"/>
    </source>
</evidence>
<evidence type="ECO:0000256" key="3">
    <source>
        <dbReference type="ARBA" id="ARBA00012328"/>
    </source>
</evidence>
<feature type="domain" description="Ribosomal RNA small subunit methyltransferase E methyltransferase" evidence="13">
    <location>
        <begin position="78"/>
        <end position="241"/>
    </location>
</feature>
<feature type="domain" description="Ribosomal RNA small subunit methyltransferase E PUA-like" evidence="14">
    <location>
        <begin position="21"/>
        <end position="62"/>
    </location>
</feature>
<evidence type="ECO:0000256" key="8">
    <source>
        <dbReference type="ARBA" id="ARBA00022679"/>
    </source>
</evidence>
<dbReference type="InterPro" id="IPR015947">
    <property type="entry name" value="PUA-like_sf"/>
</dbReference>
<dbReference type="PIRSF" id="PIRSF015601">
    <property type="entry name" value="MTase_slr0722"/>
    <property type="match status" value="1"/>
</dbReference>
<dbReference type="PANTHER" id="PTHR30027">
    <property type="entry name" value="RIBOSOMAL RNA SMALL SUBUNIT METHYLTRANSFERASE E"/>
    <property type="match status" value="1"/>
</dbReference>
<dbReference type="NCBIfam" id="TIGR00046">
    <property type="entry name" value="RsmE family RNA methyltransferase"/>
    <property type="match status" value="1"/>
</dbReference>
<keyword evidence="9 12" id="KW-0949">S-adenosyl-L-methionine</keyword>
<dbReference type="Gene3D" id="3.40.1280.10">
    <property type="match status" value="1"/>
</dbReference>
<evidence type="ECO:0000256" key="2">
    <source>
        <dbReference type="ARBA" id="ARBA00005528"/>
    </source>
</evidence>
<evidence type="ECO:0000256" key="10">
    <source>
        <dbReference type="ARBA" id="ARBA00025699"/>
    </source>
</evidence>
<dbReference type="SUPFAM" id="SSF88697">
    <property type="entry name" value="PUA domain-like"/>
    <property type="match status" value="1"/>
</dbReference>
<dbReference type="InterPro" id="IPR046887">
    <property type="entry name" value="RsmE_PUA-like"/>
</dbReference>
<dbReference type="EC" id="2.1.1.193" evidence="3 12"/>
<dbReference type="GO" id="GO:0070042">
    <property type="term" value="F:rRNA (uridine-N3-)-methyltransferase activity"/>
    <property type="evidence" value="ECO:0007669"/>
    <property type="project" value="TreeGrafter"/>
</dbReference>
<evidence type="ECO:0000313" key="15">
    <source>
        <dbReference type="EMBL" id="APX89581.1"/>
    </source>
</evidence>
<dbReference type="PANTHER" id="PTHR30027:SF3">
    <property type="entry name" value="16S RRNA (URACIL(1498)-N(3))-METHYLTRANSFERASE"/>
    <property type="match status" value="1"/>
</dbReference>
<proteinExistence type="inferred from homology"/>
<organism evidence="15 16">
    <name type="scientific">Brevirhabdus pacifica</name>
    <dbReference type="NCBI Taxonomy" id="1267768"/>
    <lineage>
        <taxon>Bacteria</taxon>
        <taxon>Pseudomonadati</taxon>
        <taxon>Pseudomonadota</taxon>
        <taxon>Alphaproteobacteria</taxon>
        <taxon>Rhodobacterales</taxon>
        <taxon>Paracoccaceae</taxon>
        <taxon>Brevirhabdus</taxon>
    </lineage>
</organism>
<dbReference type="InterPro" id="IPR029028">
    <property type="entry name" value="Alpha/beta_knot_MTases"/>
</dbReference>
<evidence type="ECO:0000256" key="1">
    <source>
        <dbReference type="ARBA" id="ARBA00004496"/>
    </source>
</evidence>
<dbReference type="Proteomes" id="UP000187266">
    <property type="component" value="Chromosome"/>
</dbReference>
<dbReference type="OrthoDB" id="9815641at2"/>
<dbReference type="STRING" id="1267768.BV394_07525"/>
<dbReference type="Pfam" id="PF20260">
    <property type="entry name" value="PUA_4"/>
    <property type="match status" value="1"/>
</dbReference>
<dbReference type="InterPro" id="IPR046886">
    <property type="entry name" value="RsmE_MTase_dom"/>
</dbReference>
<keyword evidence="5 12" id="KW-0963">Cytoplasm</keyword>